<keyword evidence="5" id="KW-0963">Cytoplasm</keyword>
<evidence type="ECO:0000256" key="6">
    <source>
        <dbReference type="ARBA" id="ARBA00022553"/>
    </source>
</evidence>
<feature type="domain" description="Ig-like" evidence="16">
    <location>
        <begin position="1733"/>
        <end position="1908"/>
    </location>
</feature>
<dbReference type="FunFam" id="2.60.40.10:FF:002420">
    <property type="entry name" value="Obscurin-like 1b"/>
    <property type="match status" value="1"/>
</dbReference>
<evidence type="ECO:0000313" key="19">
    <source>
        <dbReference type="Proteomes" id="UP000438429"/>
    </source>
</evidence>
<evidence type="ECO:0000256" key="3">
    <source>
        <dbReference type="ARBA" id="ARBA00004556"/>
    </source>
</evidence>
<dbReference type="PANTHER" id="PTHR35971:SF5">
    <property type="entry name" value="OBSCURIN LIKE CYTOSKELETAL ADAPTOR 1"/>
    <property type="match status" value="1"/>
</dbReference>
<feature type="domain" description="Ig-like" evidence="16">
    <location>
        <begin position="1034"/>
        <end position="1120"/>
    </location>
</feature>
<feature type="domain" description="Ig-like" evidence="16">
    <location>
        <begin position="1226"/>
        <end position="1296"/>
    </location>
</feature>
<evidence type="ECO:0000256" key="14">
    <source>
        <dbReference type="ARBA" id="ARBA00067525"/>
    </source>
</evidence>
<dbReference type="GO" id="GO:0007030">
    <property type="term" value="P:Golgi organization"/>
    <property type="evidence" value="ECO:0007669"/>
    <property type="project" value="UniProtKB-ARBA"/>
</dbReference>
<dbReference type="SMART" id="SM00409">
    <property type="entry name" value="IG"/>
    <property type="match status" value="23"/>
</dbReference>
<feature type="domain" description="Ig-like" evidence="16">
    <location>
        <begin position="1128"/>
        <end position="1221"/>
    </location>
</feature>
<dbReference type="CDD" id="cd00096">
    <property type="entry name" value="Ig"/>
    <property type="match status" value="1"/>
</dbReference>
<keyword evidence="6" id="KW-0597">Phosphoprotein</keyword>
<feature type="domain" description="Ig-like" evidence="16">
    <location>
        <begin position="1641"/>
        <end position="1719"/>
    </location>
</feature>
<feature type="domain" description="Ig-like" evidence="16">
    <location>
        <begin position="239"/>
        <end position="331"/>
    </location>
</feature>
<dbReference type="Proteomes" id="UP000438429">
    <property type="component" value="Unassembled WGS sequence"/>
</dbReference>
<keyword evidence="11" id="KW-0393">Immunoglobulin domain</keyword>
<dbReference type="EMBL" id="VEVO01000019">
    <property type="protein sequence ID" value="KAF0026132.1"/>
    <property type="molecule type" value="Genomic_DNA"/>
</dbReference>
<evidence type="ECO:0000256" key="7">
    <source>
        <dbReference type="ARBA" id="ARBA00022737"/>
    </source>
</evidence>
<dbReference type="CDD" id="cd00063">
    <property type="entry name" value="FN3"/>
    <property type="match status" value="1"/>
</dbReference>
<dbReference type="FunFam" id="2.60.40.10:FF:002120">
    <property type="entry name" value="obscurin-like isoform X3"/>
    <property type="match status" value="1"/>
</dbReference>
<evidence type="ECO:0000259" key="17">
    <source>
        <dbReference type="PROSITE" id="PS50853"/>
    </source>
</evidence>
<comment type="subcellular location">
    <subcellularLocation>
        <location evidence="3">Cytoplasm</location>
        <location evidence="3">Perinuclear region</location>
    </subcellularLocation>
    <subcellularLocation>
        <location evidence="2">Golgi apparatus</location>
    </subcellularLocation>
    <subcellularLocation>
        <location evidence="1">Nucleus</location>
    </subcellularLocation>
</comment>
<comment type="function">
    <text evidence="12">Core component of the 3M complex, a complex required to regulate microtubule dynamics and genome integrity. It is unclear how the 3M complex regulates microtubules, it could act by controlling the level of a microtubule stabilizer. Acts as a regulator of the Cul7-RING(FBXW8) ubiquitin-protein ligase, playing a critical role in the ubiquitin ligase pathway that regulates Golgi morphogenesis and dendrite patterning in brain. Required to localize CUL7 to the Golgi apparatus in neurons.</text>
</comment>
<comment type="similarity">
    <text evidence="4">Belongs to the protein kinase superfamily. CAMK Ser/Thr protein kinase family.</text>
</comment>
<evidence type="ECO:0000256" key="1">
    <source>
        <dbReference type="ARBA" id="ARBA00004123"/>
    </source>
</evidence>
<feature type="compositionally biased region" description="Polar residues" evidence="15">
    <location>
        <begin position="218"/>
        <end position="237"/>
    </location>
</feature>
<dbReference type="InterPro" id="IPR003961">
    <property type="entry name" value="FN3_dom"/>
</dbReference>
<dbReference type="InterPro" id="IPR013783">
    <property type="entry name" value="Ig-like_fold"/>
</dbReference>
<feature type="region of interest" description="Disordered" evidence="15">
    <location>
        <begin position="212"/>
        <end position="244"/>
    </location>
</feature>
<evidence type="ECO:0000256" key="12">
    <source>
        <dbReference type="ARBA" id="ARBA00057297"/>
    </source>
</evidence>
<evidence type="ECO:0000256" key="9">
    <source>
        <dbReference type="ARBA" id="ARBA00023157"/>
    </source>
</evidence>
<dbReference type="InterPro" id="IPR003599">
    <property type="entry name" value="Ig_sub"/>
</dbReference>
<evidence type="ECO:0000256" key="13">
    <source>
        <dbReference type="ARBA" id="ARBA00063153"/>
    </source>
</evidence>
<dbReference type="SUPFAM" id="SSF49265">
    <property type="entry name" value="Fibronectin type III"/>
    <property type="match status" value="1"/>
</dbReference>
<evidence type="ECO:0000259" key="16">
    <source>
        <dbReference type="PROSITE" id="PS50835"/>
    </source>
</evidence>
<dbReference type="Gene3D" id="2.60.40.10">
    <property type="entry name" value="Immunoglobulins"/>
    <property type="match status" value="25"/>
</dbReference>
<dbReference type="PANTHER" id="PTHR35971">
    <property type="entry name" value="SI:DKEY-31G6.6"/>
    <property type="match status" value="1"/>
</dbReference>
<dbReference type="InterPro" id="IPR003598">
    <property type="entry name" value="Ig_sub2"/>
</dbReference>
<dbReference type="InterPro" id="IPR007110">
    <property type="entry name" value="Ig-like_dom"/>
</dbReference>
<evidence type="ECO:0000256" key="10">
    <source>
        <dbReference type="ARBA" id="ARBA00023242"/>
    </source>
</evidence>
<comment type="caution">
    <text evidence="18">The sequence shown here is derived from an EMBL/GenBank/DDBJ whole genome shotgun (WGS) entry which is preliminary data.</text>
</comment>
<evidence type="ECO:0000256" key="5">
    <source>
        <dbReference type="ARBA" id="ARBA00022490"/>
    </source>
</evidence>
<evidence type="ECO:0000256" key="11">
    <source>
        <dbReference type="ARBA" id="ARBA00023319"/>
    </source>
</evidence>
<protein>
    <recommendedName>
        <fullName evidence="14">Obscurin-like protein 1</fullName>
    </recommendedName>
</protein>
<feature type="domain" description="Ig-like" evidence="16">
    <location>
        <begin position="1402"/>
        <end position="1487"/>
    </location>
</feature>
<keyword evidence="7" id="KW-0677">Repeat</keyword>
<dbReference type="GO" id="GO:0005794">
    <property type="term" value="C:Golgi apparatus"/>
    <property type="evidence" value="ECO:0007669"/>
    <property type="project" value="UniProtKB-SubCell"/>
</dbReference>
<dbReference type="GO" id="GO:0005634">
    <property type="term" value="C:nucleus"/>
    <property type="evidence" value="ECO:0007669"/>
    <property type="project" value="UniProtKB-SubCell"/>
</dbReference>
<accession>A0A6A4S468</accession>
<evidence type="ECO:0000256" key="4">
    <source>
        <dbReference type="ARBA" id="ARBA00006692"/>
    </source>
</evidence>
<dbReference type="Pfam" id="PF13927">
    <property type="entry name" value="Ig_3"/>
    <property type="match status" value="2"/>
</dbReference>
<dbReference type="FunFam" id="2.60.40.10:FF:000241">
    <property type="entry name" value="obscurin-like protein 1 isoform X2"/>
    <property type="match status" value="1"/>
</dbReference>
<keyword evidence="9" id="KW-1015">Disulfide bond</keyword>
<dbReference type="FunFam" id="2.60.40.10:FF:000502">
    <property type="entry name" value="obscurin-like protein 1 isoform X2"/>
    <property type="match status" value="1"/>
</dbReference>
<evidence type="ECO:0000256" key="15">
    <source>
        <dbReference type="SAM" id="MobiDB-lite"/>
    </source>
</evidence>
<organism evidence="18 19">
    <name type="scientific">Scophthalmus maximus</name>
    <name type="common">Turbot</name>
    <name type="synonym">Psetta maxima</name>
    <dbReference type="NCBI Taxonomy" id="52904"/>
    <lineage>
        <taxon>Eukaryota</taxon>
        <taxon>Metazoa</taxon>
        <taxon>Chordata</taxon>
        <taxon>Craniata</taxon>
        <taxon>Vertebrata</taxon>
        <taxon>Euteleostomi</taxon>
        <taxon>Actinopterygii</taxon>
        <taxon>Neopterygii</taxon>
        <taxon>Teleostei</taxon>
        <taxon>Neoteleostei</taxon>
        <taxon>Acanthomorphata</taxon>
        <taxon>Carangaria</taxon>
        <taxon>Pleuronectiformes</taxon>
        <taxon>Pleuronectoidei</taxon>
        <taxon>Scophthalmidae</taxon>
        <taxon>Scophthalmus</taxon>
    </lineage>
</organism>
<feature type="domain" description="Ig-like" evidence="16">
    <location>
        <begin position="340"/>
        <end position="426"/>
    </location>
</feature>
<dbReference type="SUPFAM" id="SSF48726">
    <property type="entry name" value="Immunoglobulin"/>
    <property type="match status" value="23"/>
</dbReference>
<feature type="domain" description="Ig-like" evidence="16">
    <location>
        <begin position="2180"/>
        <end position="2264"/>
    </location>
</feature>
<feature type="domain" description="Ig-like" evidence="16">
    <location>
        <begin position="1310"/>
        <end position="1399"/>
    </location>
</feature>
<name>A0A6A4S468_SCOMX</name>
<proteinExistence type="inferred from homology"/>
<dbReference type="FunFam" id="2.60.40.10:FF:000211">
    <property type="entry name" value="Obscurin-like protein 1"/>
    <property type="match status" value="10"/>
</dbReference>
<dbReference type="PROSITE" id="PS50853">
    <property type="entry name" value="FN3"/>
    <property type="match status" value="1"/>
</dbReference>
<sequence length="2442" mass="273592">MDVFGGAPRFFAYPRPVVVQSGTDAVLKCQIGGDPRPAVIWERNNEKIDLQGRYRVFEDGNVYNLIISAVTMEDSGQYICKAKNSIGETYAAATLKVEGEAQEMELREENKPRFLIKPLSTRAGRGEDAVFSCKLWGNPRPEVVWEKDGRKLNEIFESTHFSVGYQDGGWFQLKIFKTRAPDGGVYTCKARNEFGESLAGAVLLVDAGPGHEEEGNRNGYTNSHWKANQGKQKSGRQVPNRLKDDSITKSTKVKMFAVTEGKHAKFRCFVTGKPKPEIIWRKDGRLILSGRRYLLYEDREGYFTLKVLYCKQKDNGVYVCAASNTAGQTLSAVHLSVKEPPVRFKQPLIDLEVWERDLAVLECEVPEDSVSITWYLEDRRLQPGAKYGMEEWGTKRRLTIRDIGVDDDGIYLCEMPDGGRSIAEVAVKGTILRKLPRKVDVLEGENAAFCVEVEKEEMDIHWYKDGTELRETHQTILKSFGRTHILVFVNTMPQDAGLVTFLVGRSKTSSQLRVKAARHCPPSCPVGVQINTEHANAALLSWVPAQDTRKNPPSGYVLERQEVGTGSQEWLQCLTTDSATSVEILGDSVPCEADYRFRICSVNKYGKSNNVEFPRAVHLVPVTRIQAPLQDALVPEGQDAIFSIELSASVIGTWFLNGTQLQEDERFSMRRSRTHQSLRIRGVRDTDNGAEITFIAYGIRDSAALYIQAPLVKFSPMSEMDRNKFVEIGNPIVLYCELSDPAAPVHWYKNGVELQTMEGLHIQSEGTMRRIVIQSAELSHSGVYCCDAIDAVIRFNVEVEAPPVKFSAIPDEMRTKSIEAGCPIILQLVVSDPEAHVCWYKDEIQLISNSAIAIHSEGNTRTLVVQSAELCHSGVYRCTTQDDTVEFQVEIKVTYSTIFDVERTKSLEAGKALELECEVADSTGPVYWYKDGVRLLPQNAPPVTITTLCEAERNKSVEAGEPIILRCEVSDPNAQVTWYKNGIKLHEAAGQDTLAEGSIRTLAVQSAMQSHAGIYSCKTKDDAVQFHVDVKALPVRFSELQETDRNKTVQEGTPIVLSCELAHDPSAHVDWYKDGMELLPQNNAEIQSDGLTRTLHIYSAEIIHGGTYVCSTADDTVTFKVDVKGRLPQIMPILPSEKCKRIAVGFPIILQCEVSEPVAQVSWFKDGVELFCKTGLDMKRDGSFRKLMIHSAKVSDSGPYSCSLADDVVTFHVDIEALPVTFVDLPEEDLFKSVVEKEQLVLSCEVSRTDGVVQWYKDGADMQPSNNVAMQAEGTRRNLTIHSAQLSDTGTYTCRAGDHVLIFKVTIREPPVMIIYPKEDVHLDRHVPDEIILSCELSRANGVVSWYKDGQKLQDSENIKLKIEGPYRRLKILSSGIDDSGEYVCDTADDSIFYHLSITEAPVRIVSPSQSQMELCQQTSERMVLSCEISRPNALVRWYRDGLEVEESDNLILEVDGVYRRLIIPETTVKDSAEYVCDTADDSMTFFVNIAEPPVRFIRPRKMASRVEKVVGETLVLDCEVSRSNAEITWRKNGEEVEDSRNITILEDGVMHQLTIHCLTVKDAGQYVCDAKDDVMDFHVNVQVSWYKDNQLIDDTERYCIEEQGVFRSLVVLNAGLQDAGEYTCDAVDDKMVFYITVKEPPVQIIGNSGHQEQHILVAGDDLVLECEVSRPNATVQWLWNGEILKPDPRVKIDSYDVVRKLVLSGLQPSDSGKYICDAIDDRLITIVEVQGPRVVEFIAELRNITIREGEDAVFKCVVSPENARLVWRLNGKQVALNERTVISSNGLCHMLCIHNCMVSDSGRVTADAEGSVSEAELQVQEEQVIFTKKMMPVVAEEYSEAVLEVEVSLDSEEVQWMRQGVLIHPDTKYILKHKGRKHILTIHKVGMCDRGTYSCETLHDRTQAQLTVEPRKITIKRGLGDITTTERETASFEVELSHPNVPGTWMRNGIKLKPTNHFRMSAKGQVHSLTVSHLSLEDTGSFTFGVENLKTSARLVVKEPPVTIFRKLEDQKFPDGAVISIECELSRHNVDVKWIKNGVEVKPSKELRIYAMGRKRFLQIMKCHVSDSGMYTCDACDATTSCVVEVYERELLIVHGLGDVDIQEDQNAVFVCELSVEDVPGEWYKNGERIQPTSTIKIRQEGTKHFLLMCSVRPEDSGEIKFVARHVESISYLEVEEIPVNIVKPLQDKTVLEKTRVILDCSVSNSRCSIRWYKGSNVILPSERFEISSEGCYRKLIIQHVALDDEGLYSVQVGEHTCSATLTVEAQCLSMVRELRDVEVVAPDEASFECEVSAPVAKAPVWSLRGEPLQAGSRVRLEKMGTVHRLTLRQTSPDMSGAVEFTSGKANSRAQLRVLMLLELNLINLLYCSTFLHYGPCSGKQCGGLRPTSLRGPVTTSTGECFHPSALPLLTRSCLLLEYLMDVIHFAKSLEERDEIEEFGV</sequence>
<feature type="domain" description="Ig-like" evidence="16">
    <location>
        <begin position="2001"/>
        <end position="2086"/>
    </location>
</feature>
<dbReference type="FunFam" id="2.60.40.10:FF:000050">
    <property type="entry name" value="Titin isoform B"/>
    <property type="match status" value="2"/>
</dbReference>
<feature type="domain" description="Ig-like" evidence="16">
    <location>
        <begin position="8"/>
        <end position="96"/>
    </location>
</feature>
<dbReference type="InterPro" id="IPR036116">
    <property type="entry name" value="FN3_sf"/>
</dbReference>
<feature type="domain" description="Ig-like" evidence="16">
    <location>
        <begin position="710"/>
        <end position="807"/>
    </location>
</feature>
<dbReference type="SMART" id="SM00408">
    <property type="entry name" value="IGc2"/>
    <property type="match status" value="16"/>
</dbReference>
<dbReference type="Pfam" id="PF07679">
    <property type="entry name" value="I-set"/>
    <property type="match status" value="20"/>
</dbReference>
<dbReference type="GO" id="GO:0050775">
    <property type="term" value="P:positive regulation of dendrite morphogenesis"/>
    <property type="evidence" value="ECO:0007669"/>
    <property type="project" value="UniProtKB-ARBA"/>
</dbReference>
<feature type="domain" description="Ig-like" evidence="16">
    <location>
        <begin position="1493"/>
        <end position="1585"/>
    </location>
</feature>
<feature type="domain" description="Ig-like" evidence="16">
    <location>
        <begin position="112"/>
        <end position="199"/>
    </location>
</feature>
<dbReference type="FunFam" id="2.60.40.10:FF:000393">
    <property type="entry name" value="Putative obscurin-like protein 1"/>
    <property type="match status" value="1"/>
</dbReference>
<dbReference type="PROSITE" id="PS50835">
    <property type="entry name" value="IG_LIKE"/>
    <property type="match status" value="17"/>
</dbReference>
<keyword evidence="8" id="KW-0333">Golgi apparatus</keyword>
<feature type="domain" description="Fibronectin type-III" evidence="17">
    <location>
        <begin position="521"/>
        <end position="622"/>
    </location>
</feature>
<reference evidence="18 19" key="1">
    <citation type="submission" date="2019-06" db="EMBL/GenBank/DDBJ databases">
        <title>Draft genomes of female and male turbot (Scophthalmus maximus).</title>
        <authorList>
            <person name="Xu H."/>
            <person name="Xu X.-W."/>
            <person name="Shao C."/>
            <person name="Chen S."/>
        </authorList>
    </citation>
    <scope>NUCLEOTIDE SEQUENCE [LARGE SCALE GENOMIC DNA]</scope>
    <source>
        <strain evidence="18">Ysfricsl-2016a</strain>
        <tissue evidence="18">Blood</tissue>
    </source>
</reference>
<gene>
    <name evidence="18" type="ORF">F2P81_020869</name>
</gene>
<evidence type="ECO:0000256" key="2">
    <source>
        <dbReference type="ARBA" id="ARBA00004555"/>
    </source>
</evidence>
<evidence type="ECO:0000256" key="8">
    <source>
        <dbReference type="ARBA" id="ARBA00023034"/>
    </source>
</evidence>
<keyword evidence="10" id="KW-0539">Nucleus</keyword>
<dbReference type="InterPro" id="IPR052385">
    <property type="entry name" value="Obscurin/Obscurin-like_Reg"/>
</dbReference>
<dbReference type="FunFam" id="2.60.40.10:FF:001752">
    <property type="entry name" value="obscurin-like isoform X3"/>
    <property type="match status" value="1"/>
</dbReference>
<dbReference type="InterPro" id="IPR013098">
    <property type="entry name" value="Ig_I-set"/>
</dbReference>
<dbReference type="FunFam" id="2.60.40.10:FF:000464">
    <property type="entry name" value="Putative obscurin-like protein 1"/>
    <property type="match status" value="1"/>
</dbReference>
<feature type="domain" description="Ig-like" evidence="16">
    <location>
        <begin position="941"/>
        <end position="1029"/>
    </location>
</feature>
<dbReference type="FunFam" id="2.60.40.10:FF:001084">
    <property type="entry name" value="obscurin-like isoform X3"/>
    <property type="match status" value="2"/>
</dbReference>
<evidence type="ECO:0000313" key="18">
    <source>
        <dbReference type="EMBL" id="KAF0026132.1"/>
    </source>
</evidence>
<comment type="subunit">
    <text evidence="13">Component of the 3M complex, composed of core components CUL7, CCDC8 and OBSL1. Interacts with CCDC8. Interacts with CUL7; the interaction is direct. Interacts with FBXW8. Interacts (via N-terminal Ig-like domain) with TTN/titin (via C-terminal Ig-like domain); the interaction is direct.</text>
</comment>
<dbReference type="InterPro" id="IPR036179">
    <property type="entry name" value="Ig-like_dom_sf"/>
</dbReference>
<dbReference type="GO" id="GO:0048471">
    <property type="term" value="C:perinuclear region of cytoplasm"/>
    <property type="evidence" value="ECO:0007669"/>
    <property type="project" value="UniProtKB-SubCell"/>
</dbReference>
<feature type="domain" description="Ig-like" evidence="16">
    <location>
        <begin position="810"/>
        <end position="894"/>
    </location>
</feature>